<dbReference type="GO" id="GO:0045892">
    <property type="term" value="P:negative regulation of DNA-templated transcription"/>
    <property type="evidence" value="ECO:0007669"/>
    <property type="project" value="TreeGrafter"/>
</dbReference>
<dbReference type="InterPro" id="IPR036390">
    <property type="entry name" value="WH_DNA-bd_sf"/>
</dbReference>
<dbReference type="PANTHER" id="PTHR30136">
    <property type="entry name" value="HELIX-TURN-HELIX TRANSCRIPTIONAL REGULATOR, ICLR FAMILY"/>
    <property type="match status" value="1"/>
</dbReference>
<dbReference type="SUPFAM" id="SSF55781">
    <property type="entry name" value="GAF domain-like"/>
    <property type="match status" value="1"/>
</dbReference>
<dbReference type="InterPro" id="IPR029016">
    <property type="entry name" value="GAF-like_dom_sf"/>
</dbReference>
<name>A0A193G0K7_9BORD</name>
<evidence type="ECO:0000256" key="2">
    <source>
        <dbReference type="ARBA" id="ARBA00023125"/>
    </source>
</evidence>
<dbReference type="SMART" id="SM00346">
    <property type="entry name" value="HTH_ICLR"/>
    <property type="match status" value="1"/>
</dbReference>
<gene>
    <name evidence="6" type="ORF">BAU08_19155</name>
</gene>
<dbReference type="Gene3D" id="1.10.10.10">
    <property type="entry name" value="Winged helix-like DNA-binding domain superfamily/Winged helix DNA-binding domain"/>
    <property type="match status" value="1"/>
</dbReference>
<feature type="domain" description="IclR-ED" evidence="5">
    <location>
        <begin position="72"/>
        <end position="254"/>
    </location>
</feature>
<feature type="domain" description="HTH iclR-type" evidence="4">
    <location>
        <begin position="8"/>
        <end position="71"/>
    </location>
</feature>
<dbReference type="PANTHER" id="PTHR30136:SF39">
    <property type="entry name" value="TRANSCRIPTIONAL REGULATORY PROTEIN"/>
    <property type="match status" value="1"/>
</dbReference>
<evidence type="ECO:0000313" key="6">
    <source>
        <dbReference type="EMBL" id="ANN73183.1"/>
    </source>
</evidence>
<evidence type="ECO:0008006" key="8">
    <source>
        <dbReference type="Google" id="ProtNLM"/>
    </source>
</evidence>
<dbReference type="EMBL" id="CP016171">
    <property type="protein sequence ID" value="ANN73183.1"/>
    <property type="molecule type" value="Genomic_DNA"/>
</dbReference>
<dbReference type="STRING" id="463025.BAU08_19155"/>
<dbReference type="GO" id="GO:0003677">
    <property type="term" value="F:DNA binding"/>
    <property type="evidence" value="ECO:0007669"/>
    <property type="project" value="UniProtKB-KW"/>
</dbReference>
<dbReference type="InterPro" id="IPR005471">
    <property type="entry name" value="Tscrpt_reg_IclR_N"/>
</dbReference>
<evidence type="ECO:0000259" key="5">
    <source>
        <dbReference type="PROSITE" id="PS51078"/>
    </source>
</evidence>
<evidence type="ECO:0000256" key="3">
    <source>
        <dbReference type="ARBA" id="ARBA00023163"/>
    </source>
</evidence>
<proteinExistence type="predicted"/>
<dbReference type="RefSeq" id="WP_066671034.1">
    <property type="nucleotide sequence ID" value="NZ_CP016171.1"/>
</dbReference>
<accession>A0A193G0K7</accession>
<protein>
    <recommendedName>
        <fullName evidence="8">IclR family transcriptional regulator</fullName>
    </recommendedName>
</protein>
<dbReference type="Proteomes" id="UP000092213">
    <property type="component" value="Chromosome"/>
</dbReference>
<dbReference type="PROSITE" id="PS51077">
    <property type="entry name" value="HTH_ICLR"/>
    <property type="match status" value="1"/>
</dbReference>
<dbReference type="SUPFAM" id="SSF46785">
    <property type="entry name" value="Winged helix' DNA-binding domain"/>
    <property type="match status" value="1"/>
</dbReference>
<keyword evidence="3" id="KW-0804">Transcription</keyword>
<dbReference type="Pfam" id="PF09339">
    <property type="entry name" value="HTH_IclR"/>
    <property type="match status" value="1"/>
</dbReference>
<organism evidence="6 7">
    <name type="scientific">Bordetella bronchialis</name>
    <dbReference type="NCBI Taxonomy" id="463025"/>
    <lineage>
        <taxon>Bacteria</taxon>
        <taxon>Pseudomonadati</taxon>
        <taxon>Pseudomonadota</taxon>
        <taxon>Betaproteobacteria</taxon>
        <taxon>Burkholderiales</taxon>
        <taxon>Alcaligenaceae</taxon>
        <taxon>Bordetella</taxon>
    </lineage>
</organism>
<dbReference type="InterPro" id="IPR014757">
    <property type="entry name" value="Tscrpt_reg_IclR_C"/>
</dbReference>
<dbReference type="GO" id="GO:0003700">
    <property type="term" value="F:DNA-binding transcription factor activity"/>
    <property type="evidence" value="ECO:0007669"/>
    <property type="project" value="TreeGrafter"/>
</dbReference>
<dbReference type="Gene3D" id="3.30.450.40">
    <property type="match status" value="1"/>
</dbReference>
<keyword evidence="1" id="KW-0805">Transcription regulation</keyword>
<keyword evidence="2" id="KW-0238">DNA-binding</keyword>
<dbReference type="Pfam" id="PF01614">
    <property type="entry name" value="IclR_C"/>
    <property type="match status" value="1"/>
</dbReference>
<dbReference type="InterPro" id="IPR050707">
    <property type="entry name" value="HTH_MetabolicPath_Reg"/>
</dbReference>
<evidence type="ECO:0000259" key="4">
    <source>
        <dbReference type="PROSITE" id="PS51077"/>
    </source>
</evidence>
<dbReference type="PROSITE" id="PS51078">
    <property type="entry name" value="ICLR_ED"/>
    <property type="match status" value="1"/>
</dbReference>
<evidence type="ECO:0000313" key="7">
    <source>
        <dbReference type="Proteomes" id="UP000092213"/>
    </source>
</evidence>
<dbReference type="AlphaFoldDB" id="A0A193G0K7"/>
<reference evidence="6 7" key="1">
    <citation type="submission" date="2016-06" db="EMBL/GenBank/DDBJ databases">
        <title>Complete genome sequences of Bordetella bronchialis and Bordetella flabilis.</title>
        <authorList>
            <person name="LiPuma J.J."/>
            <person name="Spilker T."/>
        </authorList>
    </citation>
    <scope>NUCLEOTIDE SEQUENCE [LARGE SCALE GENOMIC DNA]</scope>
    <source>
        <strain evidence="6 7">AU17976</strain>
    </source>
</reference>
<dbReference type="InterPro" id="IPR036388">
    <property type="entry name" value="WH-like_DNA-bd_sf"/>
</dbReference>
<evidence type="ECO:0000256" key="1">
    <source>
        <dbReference type="ARBA" id="ARBA00023015"/>
    </source>
</evidence>
<sequence length="254" mass="27311">MNNATSTSQTVGRAIQLIRLVASSKTHNLRLIDIAEMASLDKSTAHRLLQRLVQERMLARDPGRRGYRLGPLLHELGLGALPETNVEEAAEPALRQLARTTGDMAFLSGRSGLEIVCLKRVAGSFEIQTLARNVGDRHPLGIGAAGLAILAAMNHNDAEAAIAAIAPHLGRYSLAEDVLRERIIQTRRRGYALDEGSAALDIVALGRVIRNRGGVPCAAVFVASISSRMTPARQRLIDKHVLECVAAIEAALAR</sequence>